<feature type="chain" id="PRO_5025417747" description="GPI-anchored cell wall organization protein Ecm33" evidence="6">
    <location>
        <begin position="24"/>
        <end position="391"/>
    </location>
</feature>
<keyword evidence="2" id="KW-0134">Cell wall</keyword>
<name>A0A6A5XLI9_9PLEO</name>
<keyword evidence="4 6" id="KW-0732">Signal</keyword>
<dbReference type="GO" id="GO:0031505">
    <property type="term" value="P:fungal-type cell wall organization"/>
    <property type="evidence" value="ECO:0007669"/>
    <property type="project" value="TreeGrafter"/>
</dbReference>
<keyword evidence="3" id="KW-0964">Secreted</keyword>
<dbReference type="GO" id="GO:0009986">
    <property type="term" value="C:cell surface"/>
    <property type="evidence" value="ECO:0007669"/>
    <property type="project" value="TreeGrafter"/>
</dbReference>
<gene>
    <name evidence="7" type="ORF">BU24DRAFT_424763</name>
</gene>
<dbReference type="SUPFAM" id="SSF52058">
    <property type="entry name" value="L domain-like"/>
    <property type="match status" value="2"/>
</dbReference>
<dbReference type="Pfam" id="PF12454">
    <property type="entry name" value="Ecm33"/>
    <property type="match status" value="1"/>
</dbReference>
<proteinExistence type="predicted"/>
<dbReference type="PANTHER" id="PTHR31018:SF3">
    <property type="entry name" value="RECEPTOR PROTEIN-TYROSINE KINASE"/>
    <property type="match status" value="1"/>
</dbReference>
<evidence type="ECO:0000256" key="4">
    <source>
        <dbReference type="ARBA" id="ARBA00022729"/>
    </source>
</evidence>
<evidence type="ECO:0000256" key="3">
    <source>
        <dbReference type="ARBA" id="ARBA00022525"/>
    </source>
</evidence>
<dbReference type="GeneID" id="54285981"/>
<keyword evidence="8" id="KW-1185">Reference proteome</keyword>
<evidence type="ECO:0000256" key="5">
    <source>
        <dbReference type="ARBA" id="ARBA00023180"/>
    </source>
</evidence>
<dbReference type="Gene3D" id="3.80.20.20">
    <property type="entry name" value="Receptor L-domain"/>
    <property type="match status" value="2"/>
</dbReference>
<dbReference type="OrthoDB" id="536881at2759"/>
<evidence type="ECO:0000313" key="8">
    <source>
        <dbReference type="Proteomes" id="UP000799778"/>
    </source>
</evidence>
<keyword evidence="5" id="KW-0325">Glycoprotein</keyword>
<sequence>MSLSKYAVPVLAVAGSAYAACSASPSPTVTVQNAGDVAAFTTCRTFSGSIAVATGATDFQLSGVRELNGNLVVLNNTQISGISADSLETIKGTFRLDNLESLTSLNFPKLTQVEEIEWTSLSRLDTIGFDSEVTEADSVKIENTFLSSLKGINLATVKTLKLANNKQINDITMENLGNVSEILDFSDNNVDVNVSLPNLLWASNMTFRNVSSLDLPSLETLNGSFNLVNNAFLSFKAPNLTTIGGALSFVSNTELTNLTLPELTEVKENLEIANNTKLHKIDGIPKLKTIRGALDFNGNMSEVALPAINHIFGAFNLQSTGDIDCDKDFKPLKSSGKIEGRYFCKGNVAKPGGEGTTPTVTGSGASKTNAASPANVGSNVLMAGLAAAFFL</sequence>
<evidence type="ECO:0000256" key="6">
    <source>
        <dbReference type="SAM" id="SignalP"/>
    </source>
</evidence>
<evidence type="ECO:0008006" key="9">
    <source>
        <dbReference type="Google" id="ProtNLM"/>
    </source>
</evidence>
<feature type="signal peptide" evidence="6">
    <location>
        <begin position="1"/>
        <end position="23"/>
    </location>
</feature>
<dbReference type="InterPro" id="IPR036941">
    <property type="entry name" value="Rcpt_L-dom_sf"/>
</dbReference>
<dbReference type="RefSeq" id="XP_033382095.1">
    <property type="nucleotide sequence ID" value="XM_033528584.1"/>
</dbReference>
<dbReference type="EMBL" id="ML978071">
    <property type="protein sequence ID" value="KAF2013756.1"/>
    <property type="molecule type" value="Genomic_DNA"/>
</dbReference>
<dbReference type="AlphaFoldDB" id="A0A6A5XLI9"/>
<organism evidence="7 8">
    <name type="scientific">Aaosphaeria arxii CBS 175.79</name>
    <dbReference type="NCBI Taxonomy" id="1450172"/>
    <lineage>
        <taxon>Eukaryota</taxon>
        <taxon>Fungi</taxon>
        <taxon>Dikarya</taxon>
        <taxon>Ascomycota</taxon>
        <taxon>Pezizomycotina</taxon>
        <taxon>Dothideomycetes</taxon>
        <taxon>Pleosporomycetidae</taxon>
        <taxon>Pleosporales</taxon>
        <taxon>Pleosporales incertae sedis</taxon>
        <taxon>Aaosphaeria</taxon>
    </lineage>
</organism>
<evidence type="ECO:0000256" key="2">
    <source>
        <dbReference type="ARBA" id="ARBA00022512"/>
    </source>
</evidence>
<evidence type="ECO:0000313" key="7">
    <source>
        <dbReference type="EMBL" id="KAF2013756.1"/>
    </source>
</evidence>
<dbReference type="Proteomes" id="UP000799778">
    <property type="component" value="Unassembled WGS sequence"/>
</dbReference>
<reference evidence="7" key="1">
    <citation type="journal article" date="2020" name="Stud. Mycol.">
        <title>101 Dothideomycetes genomes: a test case for predicting lifestyles and emergence of pathogens.</title>
        <authorList>
            <person name="Haridas S."/>
            <person name="Albert R."/>
            <person name="Binder M."/>
            <person name="Bloem J."/>
            <person name="Labutti K."/>
            <person name="Salamov A."/>
            <person name="Andreopoulos B."/>
            <person name="Baker S."/>
            <person name="Barry K."/>
            <person name="Bills G."/>
            <person name="Bluhm B."/>
            <person name="Cannon C."/>
            <person name="Castanera R."/>
            <person name="Culley D."/>
            <person name="Daum C."/>
            <person name="Ezra D."/>
            <person name="Gonzalez J."/>
            <person name="Henrissat B."/>
            <person name="Kuo A."/>
            <person name="Liang C."/>
            <person name="Lipzen A."/>
            <person name="Lutzoni F."/>
            <person name="Magnuson J."/>
            <person name="Mondo S."/>
            <person name="Nolan M."/>
            <person name="Ohm R."/>
            <person name="Pangilinan J."/>
            <person name="Park H.-J."/>
            <person name="Ramirez L."/>
            <person name="Alfaro M."/>
            <person name="Sun H."/>
            <person name="Tritt A."/>
            <person name="Yoshinaga Y."/>
            <person name="Zwiers L.-H."/>
            <person name="Turgeon B."/>
            <person name="Goodwin S."/>
            <person name="Spatafora J."/>
            <person name="Crous P."/>
            <person name="Grigoriev I."/>
        </authorList>
    </citation>
    <scope>NUCLEOTIDE SEQUENCE</scope>
    <source>
        <strain evidence="7">CBS 175.79</strain>
    </source>
</reference>
<evidence type="ECO:0000256" key="1">
    <source>
        <dbReference type="ARBA" id="ARBA00004191"/>
    </source>
</evidence>
<dbReference type="GO" id="GO:0009277">
    <property type="term" value="C:fungal-type cell wall"/>
    <property type="evidence" value="ECO:0007669"/>
    <property type="project" value="TreeGrafter"/>
</dbReference>
<accession>A0A6A5XLI9</accession>
<comment type="subcellular location">
    <subcellularLocation>
        <location evidence="1">Secreted</location>
        <location evidence="1">Cell wall</location>
    </subcellularLocation>
</comment>
<dbReference type="PANTHER" id="PTHR31018">
    <property type="entry name" value="SPORULATION-SPECIFIC PROTEIN-RELATED"/>
    <property type="match status" value="1"/>
</dbReference>
<dbReference type="GO" id="GO:0005886">
    <property type="term" value="C:plasma membrane"/>
    <property type="evidence" value="ECO:0007669"/>
    <property type="project" value="TreeGrafter"/>
</dbReference>
<dbReference type="InterPro" id="IPR051648">
    <property type="entry name" value="CWI-Assembly_Regulator"/>
</dbReference>
<protein>
    <recommendedName>
        <fullName evidence="9">GPI-anchored cell wall organization protein Ecm33</fullName>
    </recommendedName>
</protein>